<dbReference type="Proteomes" id="UP000639338">
    <property type="component" value="Unassembled WGS sequence"/>
</dbReference>
<evidence type="ECO:0000313" key="1">
    <source>
        <dbReference type="EMBL" id="KAF7988339.1"/>
    </source>
</evidence>
<organism evidence="1 2">
    <name type="scientific">Aphidius gifuensis</name>
    <name type="common">Parasitoid wasp</name>
    <dbReference type="NCBI Taxonomy" id="684658"/>
    <lineage>
        <taxon>Eukaryota</taxon>
        <taxon>Metazoa</taxon>
        <taxon>Ecdysozoa</taxon>
        <taxon>Arthropoda</taxon>
        <taxon>Hexapoda</taxon>
        <taxon>Insecta</taxon>
        <taxon>Pterygota</taxon>
        <taxon>Neoptera</taxon>
        <taxon>Endopterygota</taxon>
        <taxon>Hymenoptera</taxon>
        <taxon>Apocrita</taxon>
        <taxon>Ichneumonoidea</taxon>
        <taxon>Braconidae</taxon>
        <taxon>Aphidiinae</taxon>
        <taxon>Aphidius</taxon>
    </lineage>
</organism>
<sequence>MLKMQMRTMCNKSEADTQFSVFVDETLSNFVTCVNESVIAENDDLYIFKSFNSKVKSICHVAPSMIKCSHNMTKSFEFCYNETQLKQSEKSLEFLDQFHVLMCSDQGQRIISIHDKMDCISNRTDLKSCVKTELDIIEKFKNSSPFEIQSANPLGYLIHNCSRIQEIETCIVEEISQCDDENVQIPTEDSPTFYSLENTTRKIFSLLKNVMECKNNEVQEPQVSIIQSLLKSSS</sequence>
<gene>
    <name evidence="1" type="ORF">HCN44_000912</name>
</gene>
<keyword evidence="2" id="KW-1185">Reference proteome</keyword>
<dbReference type="InterPro" id="IPR009832">
    <property type="entry name" value="DUF1397"/>
</dbReference>
<evidence type="ECO:0000313" key="2">
    <source>
        <dbReference type="Proteomes" id="UP000639338"/>
    </source>
</evidence>
<dbReference type="AlphaFoldDB" id="A0A835CMH0"/>
<comment type="caution">
    <text evidence="1">The sequence shown here is derived from an EMBL/GenBank/DDBJ whole genome shotgun (WGS) entry which is preliminary data.</text>
</comment>
<protein>
    <submittedName>
        <fullName evidence="1">Uncharacterized protein</fullName>
    </submittedName>
</protein>
<dbReference type="Pfam" id="PF07165">
    <property type="entry name" value="DUF1397"/>
    <property type="match status" value="1"/>
</dbReference>
<name>A0A835CMH0_APHGI</name>
<proteinExistence type="predicted"/>
<dbReference type="EMBL" id="JACMRX010000005">
    <property type="protein sequence ID" value="KAF7988339.1"/>
    <property type="molecule type" value="Genomic_DNA"/>
</dbReference>
<reference evidence="1 2" key="1">
    <citation type="submission" date="2020-08" db="EMBL/GenBank/DDBJ databases">
        <title>Aphidius gifuensis genome sequencing and assembly.</title>
        <authorList>
            <person name="Du Z."/>
        </authorList>
    </citation>
    <scope>NUCLEOTIDE SEQUENCE [LARGE SCALE GENOMIC DNA]</scope>
    <source>
        <strain evidence="1">YNYX2018</strain>
        <tissue evidence="1">Adults</tissue>
    </source>
</reference>
<accession>A0A835CMH0</accession>